<reference evidence="1" key="1">
    <citation type="submission" date="2021-01" db="EMBL/GenBank/DDBJ databases">
        <authorList>
            <consortium name="Genoscope - CEA"/>
            <person name="William W."/>
        </authorList>
    </citation>
    <scope>NUCLEOTIDE SEQUENCE</scope>
</reference>
<gene>
    <name evidence="1" type="ORF">DARMORV10_A04P28440.1</name>
</gene>
<name>A0A817B6F9_BRANA</name>
<proteinExistence type="predicted"/>
<protein>
    <submittedName>
        <fullName evidence="1">(rape) hypothetical protein</fullName>
    </submittedName>
</protein>
<dbReference type="Proteomes" id="UP001295469">
    <property type="component" value="Chromosome A04"/>
</dbReference>
<dbReference type="AlphaFoldDB" id="A0A817B6F9"/>
<evidence type="ECO:0000313" key="1">
    <source>
        <dbReference type="EMBL" id="CAF2293626.1"/>
    </source>
</evidence>
<organism evidence="1">
    <name type="scientific">Brassica napus</name>
    <name type="common">Rape</name>
    <dbReference type="NCBI Taxonomy" id="3708"/>
    <lineage>
        <taxon>Eukaryota</taxon>
        <taxon>Viridiplantae</taxon>
        <taxon>Streptophyta</taxon>
        <taxon>Embryophyta</taxon>
        <taxon>Tracheophyta</taxon>
        <taxon>Spermatophyta</taxon>
        <taxon>Magnoliopsida</taxon>
        <taxon>eudicotyledons</taxon>
        <taxon>Gunneridae</taxon>
        <taxon>Pentapetalae</taxon>
        <taxon>rosids</taxon>
        <taxon>malvids</taxon>
        <taxon>Brassicales</taxon>
        <taxon>Brassicaceae</taxon>
        <taxon>Brassiceae</taxon>
        <taxon>Brassica</taxon>
    </lineage>
</organism>
<sequence length="130" mass="13861">MAVSLSSPSSSTITPVTLNQKMKNDSWVYGTFSSPVDFSLRRNVVAVSAITGASGTGTGRERLLISDFHVMDASGVSLVLIGPGSMDQDKEARDDPPIEEILKARAISTVHPKLYGLDLISSHLSSHFSV</sequence>
<accession>A0A817B6F9</accession>
<dbReference type="EMBL" id="HG994358">
    <property type="protein sequence ID" value="CAF2293626.1"/>
    <property type="molecule type" value="Genomic_DNA"/>
</dbReference>